<reference evidence="4" key="2">
    <citation type="submission" date="2025-08" db="UniProtKB">
        <authorList>
            <consortium name="Ensembl"/>
        </authorList>
    </citation>
    <scope>IDENTIFICATION</scope>
</reference>
<dbReference type="InterPro" id="IPR032567">
    <property type="entry name" value="RTL1-rel"/>
</dbReference>
<dbReference type="InterPro" id="IPR005162">
    <property type="entry name" value="Retrotrans_gag_dom"/>
</dbReference>
<dbReference type="OMA" id="GRAGHYI"/>
<dbReference type="GO" id="GO:0008270">
    <property type="term" value="F:zinc ion binding"/>
    <property type="evidence" value="ECO:0007669"/>
    <property type="project" value="UniProtKB-KW"/>
</dbReference>
<feature type="region of interest" description="Disordered" evidence="2">
    <location>
        <begin position="140"/>
        <end position="171"/>
    </location>
</feature>
<feature type="compositionally biased region" description="Low complexity" evidence="2">
    <location>
        <begin position="221"/>
        <end position="234"/>
    </location>
</feature>
<evidence type="ECO:0000313" key="5">
    <source>
        <dbReference type="Proteomes" id="UP000005226"/>
    </source>
</evidence>
<dbReference type="PANTHER" id="PTHR15503:SF36">
    <property type="entry name" value="RETROTRANSPOSON GAG-LIKE PROTEIN 5"/>
    <property type="match status" value="1"/>
</dbReference>
<dbReference type="Pfam" id="PF03732">
    <property type="entry name" value="Retrotrans_gag"/>
    <property type="match status" value="1"/>
</dbReference>
<name>A0A674N2G5_TAKRU</name>
<evidence type="ECO:0000256" key="2">
    <source>
        <dbReference type="SAM" id="MobiDB-lite"/>
    </source>
</evidence>
<evidence type="ECO:0000259" key="3">
    <source>
        <dbReference type="PROSITE" id="PS50158"/>
    </source>
</evidence>
<keyword evidence="1" id="KW-0862">Zinc</keyword>
<accession>A0A674N2G5</accession>
<sequence length="247" mass="27538">MSLLTGQAAALSVAVATQRPELIYDYTGFVEEMKRVFDHPVTGRQAVSQLLDLRQGNSSASEYAVNFCILAAESGWGDSALQAIFLKGLAGELKDELAVRDECHSLNSLIDLTIRIDNRIRERARERQVTQRGRFRTYSQFYSPDSFPRSPAASHYAQEQPPQPAEEPMQLGRTRLTATERQRRMQHQLCLYCAQQGHYISRCPEVPRGRGSPRSQGTKLSRISSSSSSRIQIQGATARGGPIPGER</sequence>
<organism evidence="4 5">
    <name type="scientific">Takifugu rubripes</name>
    <name type="common">Japanese pufferfish</name>
    <name type="synonym">Fugu rubripes</name>
    <dbReference type="NCBI Taxonomy" id="31033"/>
    <lineage>
        <taxon>Eukaryota</taxon>
        <taxon>Metazoa</taxon>
        <taxon>Chordata</taxon>
        <taxon>Craniata</taxon>
        <taxon>Vertebrata</taxon>
        <taxon>Euteleostomi</taxon>
        <taxon>Actinopterygii</taxon>
        <taxon>Neopterygii</taxon>
        <taxon>Teleostei</taxon>
        <taxon>Neoteleostei</taxon>
        <taxon>Acanthomorphata</taxon>
        <taxon>Eupercaria</taxon>
        <taxon>Tetraodontiformes</taxon>
        <taxon>Tetradontoidea</taxon>
        <taxon>Tetraodontidae</taxon>
        <taxon>Takifugu</taxon>
    </lineage>
</organism>
<dbReference type="Proteomes" id="UP000005226">
    <property type="component" value="Chromosome 1"/>
</dbReference>
<reference evidence="4" key="3">
    <citation type="submission" date="2025-09" db="UniProtKB">
        <authorList>
            <consortium name="Ensembl"/>
        </authorList>
    </citation>
    <scope>IDENTIFICATION</scope>
</reference>
<dbReference type="InParanoid" id="A0A674N2G5"/>
<keyword evidence="5" id="KW-1185">Reference proteome</keyword>
<feature type="region of interest" description="Disordered" evidence="2">
    <location>
        <begin position="202"/>
        <end position="247"/>
    </location>
</feature>
<dbReference type="InterPro" id="IPR001878">
    <property type="entry name" value="Znf_CCHC"/>
</dbReference>
<proteinExistence type="predicted"/>
<protein>
    <recommendedName>
        <fullName evidence="3">CCHC-type domain-containing protein</fullName>
    </recommendedName>
</protein>
<dbReference type="Ensembl" id="ENSTRUT00000088235.1">
    <property type="protein sequence ID" value="ENSTRUP00000067365.1"/>
    <property type="gene ID" value="ENSTRUG00000028202.1"/>
</dbReference>
<keyword evidence="1" id="KW-0863">Zinc-finger</keyword>
<dbReference type="GeneTree" id="ENSGT00950000183173"/>
<feature type="domain" description="CCHC-type" evidence="3">
    <location>
        <begin position="190"/>
        <end position="205"/>
    </location>
</feature>
<dbReference type="AlphaFoldDB" id="A0A674N2G5"/>
<evidence type="ECO:0000313" key="4">
    <source>
        <dbReference type="Ensembl" id="ENSTRUP00000067365.1"/>
    </source>
</evidence>
<evidence type="ECO:0000256" key="1">
    <source>
        <dbReference type="PROSITE-ProRule" id="PRU00047"/>
    </source>
</evidence>
<keyword evidence="1" id="KW-0479">Metal-binding</keyword>
<dbReference type="Gene3D" id="4.10.60.10">
    <property type="entry name" value="Zinc finger, CCHC-type"/>
    <property type="match status" value="1"/>
</dbReference>
<dbReference type="SUPFAM" id="SSF57756">
    <property type="entry name" value="Retrovirus zinc finger-like domains"/>
    <property type="match status" value="1"/>
</dbReference>
<dbReference type="PROSITE" id="PS50158">
    <property type="entry name" value="ZF_CCHC"/>
    <property type="match status" value="1"/>
</dbReference>
<reference evidence="4 5" key="1">
    <citation type="journal article" date="2011" name="Genome Biol. Evol.">
        <title>Integration of the genetic map and genome assembly of fugu facilitates insights into distinct features of genome evolution in teleosts and mammals.</title>
        <authorList>
            <person name="Kai W."/>
            <person name="Kikuchi K."/>
            <person name="Tohari S."/>
            <person name="Chew A.K."/>
            <person name="Tay A."/>
            <person name="Fujiwara A."/>
            <person name="Hosoya S."/>
            <person name="Suetake H."/>
            <person name="Naruse K."/>
            <person name="Brenner S."/>
            <person name="Suzuki Y."/>
            <person name="Venkatesh B."/>
        </authorList>
    </citation>
    <scope>NUCLEOTIDE SEQUENCE [LARGE SCALE GENOMIC DNA]</scope>
</reference>
<dbReference type="InterPro" id="IPR036875">
    <property type="entry name" value="Znf_CCHC_sf"/>
</dbReference>
<dbReference type="GO" id="GO:0003676">
    <property type="term" value="F:nucleic acid binding"/>
    <property type="evidence" value="ECO:0007669"/>
    <property type="project" value="InterPro"/>
</dbReference>
<dbReference type="PANTHER" id="PTHR15503">
    <property type="entry name" value="LDOC1 RELATED"/>
    <property type="match status" value="1"/>
</dbReference>